<name>A0A6A2Z677_HIBSY</name>
<evidence type="ECO:0000313" key="1">
    <source>
        <dbReference type="EMBL" id="KAE8687073.1"/>
    </source>
</evidence>
<accession>A0A6A2Z677</accession>
<proteinExistence type="predicted"/>
<dbReference type="AlphaFoldDB" id="A0A6A2Z677"/>
<comment type="caution">
    <text evidence="1">The sequence shown here is derived from an EMBL/GenBank/DDBJ whole genome shotgun (WGS) entry which is preliminary data.</text>
</comment>
<organism evidence="1 2">
    <name type="scientific">Hibiscus syriacus</name>
    <name type="common">Rose of Sharon</name>
    <dbReference type="NCBI Taxonomy" id="106335"/>
    <lineage>
        <taxon>Eukaryota</taxon>
        <taxon>Viridiplantae</taxon>
        <taxon>Streptophyta</taxon>
        <taxon>Embryophyta</taxon>
        <taxon>Tracheophyta</taxon>
        <taxon>Spermatophyta</taxon>
        <taxon>Magnoliopsida</taxon>
        <taxon>eudicotyledons</taxon>
        <taxon>Gunneridae</taxon>
        <taxon>Pentapetalae</taxon>
        <taxon>rosids</taxon>
        <taxon>malvids</taxon>
        <taxon>Malvales</taxon>
        <taxon>Malvaceae</taxon>
        <taxon>Malvoideae</taxon>
        <taxon>Hibiscus</taxon>
    </lineage>
</organism>
<keyword evidence="2" id="KW-1185">Reference proteome</keyword>
<gene>
    <name evidence="1" type="ORF">F3Y22_tig00111023pilonHSYRG00025</name>
</gene>
<dbReference type="Proteomes" id="UP000436088">
    <property type="component" value="Unassembled WGS sequence"/>
</dbReference>
<evidence type="ECO:0000313" key="2">
    <source>
        <dbReference type="Proteomes" id="UP000436088"/>
    </source>
</evidence>
<protein>
    <submittedName>
        <fullName evidence="1">Uncharacterized protein</fullName>
    </submittedName>
</protein>
<sequence>MNLDGNGGDVSVILGNNDVVTQNDDVALDFLGDTLGAGLRDVQPYGVTERSITQTPKQYNEHRRPPYVSIPRHLYRFRRREDLRKWDLRKNNLDLCLGAKKARQRG</sequence>
<dbReference type="EMBL" id="VEPZ02001206">
    <property type="protein sequence ID" value="KAE8687073.1"/>
    <property type="molecule type" value="Genomic_DNA"/>
</dbReference>
<reference evidence="1" key="1">
    <citation type="submission" date="2019-09" db="EMBL/GenBank/DDBJ databases">
        <title>Draft genome information of white flower Hibiscus syriacus.</title>
        <authorList>
            <person name="Kim Y.-M."/>
        </authorList>
    </citation>
    <scope>NUCLEOTIDE SEQUENCE [LARGE SCALE GENOMIC DNA]</scope>
    <source>
        <strain evidence="1">YM2019G1</strain>
    </source>
</reference>